<dbReference type="Gene3D" id="2.30.120.10">
    <property type="match status" value="1"/>
</dbReference>
<evidence type="ECO:0000313" key="6">
    <source>
        <dbReference type="Proteomes" id="UP001310387"/>
    </source>
</evidence>
<evidence type="ECO:0000256" key="4">
    <source>
        <dbReference type="SAM" id="MobiDB-lite"/>
    </source>
</evidence>
<proteinExistence type="inferred from homology"/>
<keyword evidence="3" id="KW-0865">Zymogen</keyword>
<organism evidence="5 6">
    <name type="scientific">Isoptericola haloaureus</name>
    <dbReference type="NCBI Taxonomy" id="1542902"/>
    <lineage>
        <taxon>Bacteria</taxon>
        <taxon>Bacillati</taxon>
        <taxon>Actinomycetota</taxon>
        <taxon>Actinomycetes</taxon>
        <taxon>Micrococcales</taxon>
        <taxon>Promicromonosporaceae</taxon>
        <taxon>Isoptericola</taxon>
    </lineage>
</organism>
<name>A0ABU7Z994_9MICO</name>
<dbReference type="RefSeq" id="WP_332902495.1">
    <property type="nucleotide sequence ID" value="NZ_JBAGLP010000118.1"/>
</dbReference>
<keyword evidence="2 5" id="KW-0378">Hydrolase</keyword>
<dbReference type="InterPro" id="IPR043147">
    <property type="entry name" value="Penicillin_amidase_A-knob"/>
</dbReference>
<evidence type="ECO:0000256" key="2">
    <source>
        <dbReference type="ARBA" id="ARBA00022801"/>
    </source>
</evidence>
<evidence type="ECO:0000256" key="1">
    <source>
        <dbReference type="ARBA" id="ARBA00006586"/>
    </source>
</evidence>
<comment type="caution">
    <text evidence="5">The sequence shown here is derived from an EMBL/GenBank/DDBJ whole genome shotgun (WGS) entry which is preliminary data.</text>
</comment>
<dbReference type="Gene3D" id="1.10.439.10">
    <property type="entry name" value="Penicillin Amidohydrolase, domain 1"/>
    <property type="match status" value="1"/>
</dbReference>
<dbReference type="EC" id="3.5.1.-" evidence="5"/>
<dbReference type="InterPro" id="IPR043146">
    <property type="entry name" value="Penicillin_amidase_N_B-knob"/>
</dbReference>
<dbReference type="PIRSF" id="PIRSF001227">
    <property type="entry name" value="Pen_acylase"/>
    <property type="match status" value="1"/>
</dbReference>
<comment type="similarity">
    <text evidence="1">Belongs to the peptidase S45 family.</text>
</comment>
<dbReference type="SUPFAM" id="SSF56235">
    <property type="entry name" value="N-terminal nucleophile aminohydrolases (Ntn hydrolases)"/>
    <property type="match status" value="1"/>
</dbReference>
<dbReference type="Pfam" id="PF01804">
    <property type="entry name" value="Penicil_amidase"/>
    <property type="match status" value="1"/>
</dbReference>
<dbReference type="InterPro" id="IPR014395">
    <property type="entry name" value="Pen/GL7ACA/AHL_acylase"/>
</dbReference>
<dbReference type="PANTHER" id="PTHR34218">
    <property type="entry name" value="PEPTIDASE S45 PENICILLIN AMIDASE"/>
    <property type="match status" value="1"/>
</dbReference>
<dbReference type="InterPro" id="IPR002692">
    <property type="entry name" value="S45"/>
</dbReference>
<dbReference type="InterPro" id="IPR029055">
    <property type="entry name" value="Ntn_hydrolases_N"/>
</dbReference>
<dbReference type="EMBL" id="JBAGLP010000118">
    <property type="protein sequence ID" value="MEG3615951.1"/>
    <property type="molecule type" value="Genomic_DNA"/>
</dbReference>
<gene>
    <name evidence="5" type="ORF">V5O49_12515</name>
</gene>
<keyword evidence="6" id="KW-1185">Reference proteome</keyword>
<evidence type="ECO:0000313" key="5">
    <source>
        <dbReference type="EMBL" id="MEG3615951.1"/>
    </source>
</evidence>
<dbReference type="InterPro" id="IPR023343">
    <property type="entry name" value="Penicillin_amidase_dom1"/>
</dbReference>
<evidence type="ECO:0000256" key="3">
    <source>
        <dbReference type="ARBA" id="ARBA00023145"/>
    </source>
</evidence>
<protein>
    <submittedName>
        <fullName evidence="5">Penicillin acylase family protein</fullName>
        <ecNumber evidence="5">3.5.1.-</ecNumber>
    </submittedName>
</protein>
<dbReference type="Proteomes" id="UP001310387">
    <property type="component" value="Unassembled WGS sequence"/>
</dbReference>
<feature type="compositionally biased region" description="Basic and acidic residues" evidence="4">
    <location>
        <begin position="455"/>
        <end position="469"/>
    </location>
</feature>
<accession>A0ABU7Z994</accession>
<dbReference type="Gene3D" id="3.60.20.10">
    <property type="entry name" value="Glutamine Phosphoribosylpyrophosphate, subunit 1, domain 1"/>
    <property type="match status" value="1"/>
</dbReference>
<dbReference type="Gene3D" id="1.10.1400.10">
    <property type="match status" value="1"/>
</dbReference>
<reference evidence="5" key="2">
    <citation type="submission" date="2024-02" db="EMBL/GenBank/DDBJ databases">
        <authorList>
            <person name="Prathaban M."/>
            <person name="Mythili R."/>
            <person name="Sharmila Devi N."/>
            <person name="Sobanaa M."/>
            <person name="Prathiviraj R."/>
            <person name="Selvin J."/>
        </authorList>
    </citation>
    <scope>NUCLEOTIDE SEQUENCE</scope>
    <source>
        <strain evidence="5">MP1014</strain>
    </source>
</reference>
<feature type="region of interest" description="Disordered" evidence="4">
    <location>
        <begin position="449"/>
        <end position="469"/>
    </location>
</feature>
<dbReference type="PANTHER" id="PTHR34218:SF4">
    <property type="entry name" value="ACYL-HOMOSERINE LACTONE ACYLASE QUIP"/>
    <property type="match status" value="1"/>
</dbReference>
<sequence>MTFEVFRDDSGVPHVRAATEPDLARGQGYVTARDRGWQLESDRWRAEGRLAARFGPSGLVWDRFAVRVRLADTARRVHAALAEPERVWLAAYVAGVNAGLSDGGRDVPEMDALAAAPGDLPEHEPWPDWMPLGVFLTNHVLFGTWPHLLWREHVVRTLGADHPLTAVLSGADDGAGSGSNAWAFAGTRTASGLPLLAGDPHRLLELPGVYQQVRLACDAYDVVGLAFPGVPGVLHFGQAVSTGGAPEGGASGPASVAWGITNAMAHAAELYVETPESLDGSCGPVESGVETVPVRGGDAVEVGWTETPRGPLVTDTHALRWPVRVDADLGVASWRALQRVRSAADVAAAFAGWVEPVNRVLTADSDGAVLSLTAGRVPDRPRAERVLPHAVVPGAGRSATLPPWRPSSPAVAVHDLAVDANERPDVADRVPDLGLTYAPHRAGRIRELLATPPDGGERPEEQTRVHGDVSDQGAADLVRWLDDVGGPRVGPAAARVRAWAAGGARMDPDSREAALFAVWRDLLTRRVAAHPALAPVAAPHGMTAVLDPWLDLPARVGQVLDAVLGAGEALTPPLDARAEARAALADARAELSGCRQVVRRGTAEGTWGARHPVVPLHALGDATGVDAAAVPRVPRELRVPIGGAADTVCCTGSVPGVSLASWRGSVARWVWDLSDRRRSRWGVPFGASGDPRSAHFADQHPQWARAGTDAIETDWARLRRETWGDA</sequence>
<dbReference type="GO" id="GO:0016787">
    <property type="term" value="F:hydrolase activity"/>
    <property type="evidence" value="ECO:0007669"/>
    <property type="project" value="UniProtKB-KW"/>
</dbReference>
<reference evidence="5" key="1">
    <citation type="journal article" date="2024" name="Antonie Van Leeuwenhoek">
        <title>Isoptericola haloaureus sp. nov., a dimorphic actinobacterium isolated from mangrove sediments of southeast India, implicating biosaline agricultural significance through nitrogen fixation and salt tolerance genes.</title>
        <authorList>
            <person name="Prathaban M."/>
            <person name="Prathiviraj R."/>
            <person name="Ravichandran M."/>
            <person name="Natarajan S.D."/>
            <person name="Sobanaa M."/>
            <person name="Hari Krishna Kumar S."/>
            <person name="Chandrasekar V."/>
            <person name="Selvin J."/>
        </authorList>
    </citation>
    <scope>NUCLEOTIDE SEQUENCE</scope>
    <source>
        <strain evidence="5">MP1014</strain>
    </source>
</reference>